<keyword evidence="7" id="KW-1185">Reference proteome</keyword>
<comment type="similarity">
    <text evidence="1 3">Belongs to the pseudouridine synthase RsuA family.</text>
</comment>
<dbReference type="NCBIfam" id="TIGR00093">
    <property type="entry name" value="pseudouridine synthase"/>
    <property type="match status" value="1"/>
</dbReference>
<dbReference type="InterPro" id="IPR020103">
    <property type="entry name" value="PsdUridine_synth_cat_dom_sf"/>
</dbReference>
<dbReference type="EMBL" id="JAGGJC010000001">
    <property type="protein sequence ID" value="MDN7128607.1"/>
    <property type="molecule type" value="Genomic_DNA"/>
</dbReference>
<keyword evidence="2 3" id="KW-0413">Isomerase</keyword>
<evidence type="ECO:0000313" key="6">
    <source>
        <dbReference type="EMBL" id="MDN7128607.1"/>
    </source>
</evidence>
<feature type="domain" description="Pseudouridine synthase RsuA/RluA-like" evidence="5">
    <location>
        <begin position="33"/>
        <end position="178"/>
    </location>
</feature>
<dbReference type="InterPro" id="IPR020094">
    <property type="entry name" value="TruA/RsuA/RluB/E/F_N"/>
</dbReference>
<proteinExistence type="inferred from homology"/>
<dbReference type="Pfam" id="PF00849">
    <property type="entry name" value="PseudoU_synth_2"/>
    <property type="match status" value="1"/>
</dbReference>
<dbReference type="Gene3D" id="3.30.70.1560">
    <property type="entry name" value="Alpha-L RNA-binding motif"/>
    <property type="match status" value="1"/>
</dbReference>
<feature type="compositionally biased region" description="Basic and acidic residues" evidence="4">
    <location>
        <begin position="1"/>
        <end position="16"/>
    </location>
</feature>
<comment type="caution">
    <text evidence="6">The sequence shown here is derived from an EMBL/GenBank/DDBJ whole genome shotgun (WGS) entry which is preliminary data.</text>
</comment>
<dbReference type="Gene3D" id="3.30.70.580">
    <property type="entry name" value="Pseudouridine synthase I, catalytic domain, N-terminal subdomain"/>
    <property type="match status" value="1"/>
</dbReference>
<evidence type="ECO:0000313" key="7">
    <source>
        <dbReference type="Proteomes" id="UP001169491"/>
    </source>
</evidence>
<feature type="region of interest" description="Disordered" evidence="4">
    <location>
        <begin position="1"/>
        <end position="33"/>
    </location>
</feature>
<evidence type="ECO:0000256" key="1">
    <source>
        <dbReference type="ARBA" id="ARBA00008348"/>
    </source>
</evidence>
<dbReference type="PANTHER" id="PTHR47683">
    <property type="entry name" value="PSEUDOURIDINE SYNTHASE FAMILY PROTEIN-RELATED"/>
    <property type="match status" value="1"/>
</dbReference>
<dbReference type="InterPro" id="IPR006145">
    <property type="entry name" value="PsdUridine_synth_RsuA/RluA"/>
</dbReference>
<evidence type="ECO:0000256" key="2">
    <source>
        <dbReference type="ARBA" id="ARBA00023235"/>
    </source>
</evidence>
<evidence type="ECO:0000256" key="4">
    <source>
        <dbReference type="SAM" id="MobiDB-lite"/>
    </source>
</evidence>
<organism evidence="6 7">
    <name type="scientific">Pseudidiomarina terrestris</name>
    <dbReference type="NCBI Taxonomy" id="2820060"/>
    <lineage>
        <taxon>Bacteria</taxon>
        <taxon>Pseudomonadati</taxon>
        <taxon>Pseudomonadota</taxon>
        <taxon>Gammaproteobacteria</taxon>
        <taxon>Alteromonadales</taxon>
        <taxon>Idiomarinaceae</taxon>
        <taxon>Pseudidiomarina</taxon>
    </lineage>
</organism>
<dbReference type="PANTHER" id="PTHR47683:SF2">
    <property type="entry name" value="RNA-BINDING S4 DOMAIN-CONTAINING PROTEIN"/>
    <property type="match status" value="1"/>
</dbReference>
<dbReference type="Proteomes" id="UP001169491">
    <property type="component" value="Unassembled WGS sequence"/>
</dbReference>
<dbReference type="InterPro" id="IPR000748">
    <property type="entry name" value="PsdUridine_synth_RsuA/RluB/E/F"/>
</dbReference>
<dbReference type="InterPro" id="IPR042092">
    <property type="entry name" value="PsdUridine_s_RsuA/RluB/E/F_cat"/>
</dbReference>
<name>A0ABT8MF78_9GAMM</name>
<gene>
    <name evidence="6" type="ORF">J6I92_01795</name>
</gene>
<protein>
    <recommendedName>
        <fullName evidence="3">Pseudouridine synthase</fullName>
        <ecNumber evidence="3">5.4.99.-</ecNumber>
    </recommendedName>
</protein>
<dbReference type="InterPro" id="IPR050343">
    <property type="entry name" value="RsuA_PseudoU_synthase"/>
</dbReference>
<accession>A0ABT8MF78</accession>
<dbReference type="PROSITE" id="PS01149">
    <property type="entry name" value="PSI_RSU"/>
    <property type="match status" value="1"/>
</dbReference>
<dbReference type="SUPFAM" id="SSF55120">
    <property type="entry name" value="Pseudouridine synthase"/>
    <property type="match status" value="1"/>
</dbReference>
<dbReference type="EC" id="5.4.99.-" evidence="3"/>
<dbReference type="InterPro" id="IPR018496">
    <property type="entry name" value="PsdUridine_synth_RsuA/RluB_CS"/>
</dbReference>
<evidence type="ECO:0000256" key="3">
    <source>
        <dbReference type="RuleBase" id="RU003887"/>
    </source>
</evidence>
<reference evidence="6 7" key="1">
    <citation type="submission" date="2021-03" db="EMBL/GenBank/DDBJ databases">
        <title>Pseudidiomarina terrestris, a new bacterium isolated from saline soil.</title>
        <authorList>
            <person name="Galisteo C."/>
            <person name="De La Haba R."/>
            <person name="Sanchez-Porro C."/>
            <person name="Ventosa A."/>
        </authorList>
    </citation>
    <scope>NUCLEOTIDE SEQUENCE [LARGE SCALE GENOMIC DNA]</scope>
    <source>
        <strain evidence="7">1APR75-15</strain>
    </source>
</reference>
<evidence type="ECO:0000259" key="5">
    <source>
        <dbReference type="Pfam" id="PF00849"/>
    </source>
</evidence>
<sequence>MPDGTRQDQQEPDVKRPYQKRRQSQPRPANPKLVLFNKPYGVLTQFSGETGDLTLKPYIPFNDIYPAGRLDKDSEGLLLLTNDGSLQHKISHPKHKLPKTYWVQVEGSPDEAALQQLRDGVELNDGKTLPAEAFVMPEPDNLWQREPPVRERKSVPDTWICLVIREGKNRQVRRMTAAVGFPTLRLIRAAIGPWRLAGMQPGQWREVPPVW</sequence>